<feature type="domain" description="DUF5928" evidence="15">
    <location>
        <begin position="270"/>
        <end position="525"/>
    </location>
</feature>
<evidence type="ECO:0000256" key="1">
    <source>
        <dbReference type="ARBA" id="ARBA00004323"/>
    </source>
</evidence>
<dbReference type="Proteomes" id="UP000051681">
    <property type="component" value="Unassembled WGS sequence"/>
</dbReference>
<keyword evidence="10" id="KW-0333">Golgi apparatus</keyword>
<dbReference type="AlphaFoldDB" id="A0A0N7M261"/>
<dbReference type="PANTHER" id="PTHR46025:SF3">
    <property type="entry name" value="XYLOSYLTRANSFERASE OXT"/>
    <property type="match status" value="1"/>
</dbReference>
<keyword evidence="3" id="KW-0328">Glycosyltransferase</keyword>
<evidence type="ECO:0000256" key="14">
    <source>
        <dbReference type="ARBA" id="ARBA00042865"/>
    </source>
</evidence>
<dbReference type="GO" id="GO:0030158">
    <property type="term" value="F:protein xylosyltransferase activity"/>
    <property type="evidence" value="ECO:0007669"/>
    <property type="project" value="InterPro"/>
</dbReference>
<dbReference type="Pfam" id="PF02485">
    <property type="entry name" value="Branch"/>
    <property type="match status" value="1"/>
</dbReference>
<evidence type="ECO:0000256" key="13">
    <source>
        <dbReference type="ARBA" id="ARBA00023180"/>
    </source>
</evidence>
<evidence type="ECO:0000313" key="17">
    <source>
        <dbReference type="Proteomes" id="UP000051681"/>
    </source>
</evidence>
<dbReference type="STRING" id="340021.TM5383_02439"/>
<keyword evidence="5" id="KW-0812">Transmembrane</keyword>
<dbReference type="InterPro" id="IPR003406">
    <property type="entry name" value="Glyco_trans_14"/>
</dbReference>
<keyword evidence="12" id="KW-1015">Disulfide bond</keyword>
<keyword evidence="6" id="KW-0479">Metal-binding</keyword>
<dbReference type="GO" id="GO:0015012">
    <property type="term" value="P:heparan sulfate proteoglycan biosynthetic process"/>
    <property type="evidence" value="ECO:0007669"/>
    <property type="project" value="TreeGrafter"/>
</dbReference>
<comment type="subcellular location">
    <subcellularLocation>
        <location evidence="2">Endoplasmic reticulum membrane</location>
        <topology evidence="2">Single-pass type II membrane protein</topology>
    </subcellularLocation>
    <subcellularLocation>
        <location evidence="1">Golgi apparatus membrane</location>
        <topology evidence="1">Single-pass type II membrane protein</topology>
    </subcellularLocation>
</comment>
<name>A0A0N7M261_9RHOB</name>
<dbReference type="RefSeq" id="WP_058319282.1">
    <property type="nucleotide sequence ID" value="NZ_CYSF01000012.1"/>
</dbReference>
<dbReference type="Pfam" id="PF19350">
    <property type="entry name" value="DUF5928"/>
    <property type="match status" value="1"/>
</dbReference>
<evidence type="ECO:0000256" key="3">
    <source>
        <dbReference type="ARBA" id="ARBA00022676"/>
    </source>
</evidence>
<gene>
    <name evidence="16" type="ORF">TM5383_02439</name>
</gene>
<accession>A0A0N7M261</accession>
<dbReference type="GO" id="GO:0050650">
    <property type="term" value="P:chondroitin sulfate proteoglycan biosynthetic process"/>
    <property type="evidence" value="ECO:0007669"/>
    <property type="project" value="TreeGrafter"/>
</dbReference>
<evidence type="ECO:0000256" key="2">
    <source>
        <dbReference type="ARBA" id="ARBA00004648"/>
    </source>
</evidence>
<dbReference type="GO" id="GO:0046872">
    <property type="term" value="F:metal ion binding"/>
    <property type="evidence" value="ECO:0007669"/>
    <property type="project" value="UniProtKB-KW"/>
</dbReference>
<dbReference type="InterPro" id="IPR045972">
    <property type="entry name" value="DUF5928"/>
</dbReference>
<dbReference type="InterPro" id="IPR043538">
    <property type="entry name" value="XYLT"/>
</dbReference>
<dbReference type="GO" id="GO:0016020">
    <property type="term" value="C:membrane"/>
    <property type="evidence" value="ECO:0007669"/>
    <property type="project" value="InterPro"/>
</dbReference>
<evidence type="ECO:0000256" key="7">
    <source>
        <dbReference type="ARBA" id="ARBA00022824"/>
    </source>
</evidence>
<dbReference type="EMBL" id="CYSF01000012">
    <property type="protein sequence ID" value="CUH85211.1"/>
    <property type="molecule type" value="Genomic_DNA"/>
</dbReference>
<dbReference type="OrthoDB" id="7943907at2"/>
<proteinExistence type="predicted"/>
<evidence type="ECO:0000313" key="16">
    <source>
        <dbReference type="EMBL" id="CUH85211.1"/>
    </source>
</evidence>
<keyword evidence="4" id="KW-0808">Transferase</keyword>
<evidence type="ECO:0000256" key="8">
    <source>
        <dbReference type="ARBA" id="ARBA00022968"/>
    </source>
</evidence>
<keyword evidence="17" id="KW-1185">Reference proteome</keyword>
<evidence type="ECO:0000256" key="10">
    <source>
        <dbReference type="ARBA" id="ARBA00023034"/>
    </source>
</evidence>
<dbReference type="PANTHER" id="PTHR46025">
    <property type="entry name" value="XYLOSYLTRANSFERASE OXT"/>
    <property type="match status" value="1"/>
</dbReference>
<keyword evidence="9" id="KW-1133">Transmembrane helix</keyword>
<reference evidence="16 17" key="1">
    <citation type="submission" date="2015-09" db="EMBL/GenBank/DDBJ databases">
        <authorList>
            <consortium name="Swine Surveillance"/>
        </authorList>
    </citation>
    <scope>NUCLEOTIDE SEQUENCE [LARGE SCALE GENOMIC DNA]</scope>
    <source>
        <strain evidence="16 17">CECT 8383</strain>
    </source>
</reference>
<protein>
    <recommendedName>
        <fullName evidence="14">Peptide O-xylosyltransferase</fullName>
    </recommendedName>
</protein>
<evidence type="ECO:0000256" key="4">
    <source>
        <dbReference type="ARBA" id="ARBA00022679"/>
    </source>
</evidence>
<evidence type="ECO:0000256" key="11">
    <source>
        <dbReference type="ARBA" id="ARBA00023136"/>
    </source>
</evidence>
<keyword evidence="7" id="KW-0256">Endoplasmic reticulum</keyword>
<evidence type="ECO:0000256" key="6">
    <source>
        <dbReference type="ARBA" id="ARBA00022723"/>
    </source>
</evidence>
<keyword evidence="13" id="KW-0325">Glycoprotein</keyword>
<organism evidence="16 17">
    <name type="scientific">Thalassovita mediterranea</name>
    <dbReference type="NCBI Taxonomy" id="340021"/>
    <lineage>
        <taxon>Bacteria</taxon>
        <taxon>Pseudomonadati</taxon>
        <taxon>Pseudomonadota</taxon>
        <taxon>Alphaproteobacteria</taxon>
        <taxon>Rhodobacterales</taxon>
        <taxon>Roseobacteraceae</taxon>
        <taxon>Thalassovita</taxon>
    </lineage>
</organism>
<evidence type="ECO:0000256" key="5">
    <source>
        <dbReference type="ARBA" id="ARBA00022692"/>
    </source>
</evidence>
<keyword evidence="8" id="KW-0735">Signal-anchor</keyword>
<sequence>MARIAFILLCHKDPEAIIQQAERLTAAGDYMSIHFDGRAKPEHFQQIKDALGDNANVTFAKKRIKCGWGEWSLVQASLNAIETALDAFPRATHFYMLSGDCMAIKSAQYIHSFLENNDRDYIESFDFFESDWIKTGMKEERLIYRHYFNERTQPKRYYWSYSLQKRFGLEREIPHDLQVQIGSQWWCLRRRTIESIVEFTKARKDVMAFFRTTWIPDETFFQTLVRHLIPEAEIETRTLTFLMFTDYGMPVSFYNDHYDMLLSQDFLFARKISPEARELRARLGALYAAEGVDFKISGEGRSLFKFLTGRGRVGRRFGLRFWETESSLGRERELLIVICKKWHVAKRLVEQIRKHTDIPAIEYLFNEESTPLPDLGGIQKTIGKRHRHRRALMRMLFDYFDTDRLIICLDPEALDLMRDFCGDRSTTRLLEIDVNFSEDYLKGHAMRIGLAGEQTPLETLERLLPTIRHDLAFESDQIRDSNFGNHDYLREYETRDDHARAVSHFLAIPEAKAHDIVDIDYLFSD</sequence>
<keyword evidence="11" id="KW-0472">Membrane</keyword>
<evidence type="ECO:0000259" key="15">
    <source>
        <dbReference type="Pfam" id="PF19350"/>
    </source>
</evidence>
<evidence type="ECO:0000256" key="12">
    <source>
        <dbReference type="ARBA" id="ARBA00023157"/>
    </source>
</evidence>
<evidence type="ECO:0000256" key="9">
    <source>
        <dbReference type="ARBA" id="ARBA00022989"/>
    </source>
</evidence>